<dbReference type="STRING" id="1561998.A0A1I7TVC5"/>
<keyword evidence="5 6" id="KW-0539">Nucleus</keyword>
<evidence type="ECO:0000256" key="2">
    <source>
        <dbReference type="ARBA" id="ARBA00008889"/>
    </source>
</evidence>
<dbReference type="CDD" id="cd05796">
    <property type="entry name" value="Ribosomal_P0_like"/>
    <property type="match status" value="1"/>
</dbReference>
<evidence type="ECO:0000256" key="6">
    <source>
        <dbReference type="RuleBase" id="RU364039"/>
    </source>
</evidence>
<dbReference type="FunFam" id="3.30.70.1730:FF:000005">
    <property type="entry name" value="Ribosome assembly factor mrt4"/>
    <property type="match status" value="1"/>
</dbReference>
<dbReference type="InterPro" id="IPR043164">
    <property type="entry name" value="Ribosomal_uL10-like_insert_sf"/>
</dbReference>
<dbReference type="InterPro" id="IPR051742">
    <property type="entry name" value="Ribosome_Assembly_uL10"/>
</dbReference>
<organism evidence="8 9">
    <name type="scientific">Caenorhabditis tropicalis</name>
    <dbReference type="NCBI Taxonomy" id="1561998"/>
    <lineage>
        <taxon>Eukaryota</taxon>
        <taxon>Metazoa</taxon>
        <taxon>Ecdysozoa</taxon>
        <taxon>Nematoda</taxon>
        <taxon>Chromadorea</taxon>
        <taxon>Rhabditida</taxon>
        <taxon>Rhabditina</taxon>
        <taxon>Rhabditomorpha</taxon>
        <taxon>Rhabditoidea</taxon>
        <taxon>Rhabditidae</taxon>
        <taxon>Peloderinae</taxon>
        <taxon>Caenorhabditis</taxon>
    </lineage>
</organism>
<dbReference type="InterPro" id="IPR033867">
    <property type="entry name" value="Mrt4"/>
</dbReference>
<dbReference type="Proteomes" id="UP000095282">
    <property type="component" value="Unplaced"/>
</dbReference>
<evidence type="ECO:0000256" key="5">
    <source>
        <dbReference type="ARBA" id="ARBA00023242"/>
    </source>
</evidence>
<evidence type="ECO:0000256" key="1">
    <source>
        <dbReference type="ARBA" id="ARBA00004046"/>
    </source>
</evidence>
<name>A0A1I7TVC5_9PELO</name>
<comment type="similarity">
    <text evidence="2 6">Belongs to the universal ribosomal protein uL10 family.</text>
</comment>
<evidence type="ECO:0000256" key="3">
    <source>
        <dbReference type="ARBA" id="ARBA00011117"/>
    </source>
</evidence>
<dbReference type="Gene3D" id="3.30.70.1730">
    <property type="match status" value="1"/>
</dbReference>
<comment type="subcellular location">
    <subcellularLocation>
        <location evidence="6">Cytoplasm</location>
    </subcellularLocation>
    <subcellularLocation>
        <location evidence="6">Nucleus</location>
        <location evidence="6">Nucleolus</location>
    </subcellularLocation>
</comment>
<dbReference type="SUPFAM" id="SSF160369">
    <property type="entry name" value="Ribosomal protein L10-like"/>
    <property type="match status" value="1"/>
</dbReference>
<dbReference type="Gene3D" id="3.90.105.20">
    <property type="match status" value="1"/>
</dbReference>
<dbReference type="AlphaFoldDB" id="A0A1I7TVC5"/>
<keyword evidence="8" id="KW-1185">Reference proteome</keyword>
<keyword evidence="4 6" id="KW-0963">Cytoplasm</keyword>
<sequence>MARSRRDKNVSLTKVKKKTKETKNNLVNEVRASVDQYKNLFIFTIANMRSTRFIAIRQKYKETSRFFFGKNNVISIALGKQKSDEYANQLHKASAILKGQCGLMFTNMSKKEVESEFAEVSEEDYARVGDIATETVVLPEGPISQFAFSMEPQLRKLGLPTKLDKGIITLYQEFEVFKEGEPLTVEQAKILKHFEIKMARFRLIFKAFWNKKDGFQELEA</sequence>
<dbReference type="GO" id="GO:0000956">
    <property type="term" value="P:nuclear-transcribed mRNA catabolic process"/>
    <property type="evidence" value="ECO:0007669"/>
    <property type="project" value="TreeGrafter"/>
</dbReference>
<dbReference type="GO" id="GO:0005737">
    <property type="term" value="C:cytoplasm"/>
    <property type="evidence" value="ECO:0007669"/>
    <property type="project" value="UniProtKB-SubCell"/>
</dbReference>
<dbReference type="InterPro" id="IPR001790">
    <property type="entry name" value="Ribosomal_uL10"/>
</dbReference>
<dbReference type="GO" id="GO:0006364">
    <property type="term" value="P:rRNA processing"/>
    <property type="evidence" value="ECO:0007669"/>
    <property type="project" value="TreeGrafter"/>
</dbReference>
<dbReference type="InterPro" id="IPR040637">
    <property type="entry name" value="Ribosomal_uL10-like_insert"/>
</dbReference>
<dbReference type="FunFam" id="3.90.105.20:FF:000003">
    <property type="entry name" value="Ribosome assembly factor mrt4"/>
    <property type="match status" value="1"/>
</dbReference>
<feature type="domain" description="Large ribosomal subunit protein uL10-like insertion" evidence="7">
    <location>
        <begin position="126"/>
        <end position="196"/>
    </location>
</feature>
<accession>A0A1I7TVC5</accession>
<protein>
    <recommendedName>
        <fullName evidence="6">Ribosome assembly factor mrt4</fullName>
    </recommendedName>
</protein>
<dbReference type="Pfam" id="PF00466">
    <property type="entry name" value="Ribosomal_L10"/>
    <property type="match status" value="1"/>
</dbReference>
<dbReference type="GO" id="GO:0000027">
    <property type="term" value="P:ribosomal large subunit assembly"/>
    <property type="evidence" value="ECO:0007669"/>
    <property type="project" value="InterPro"/>
</dbReference>
<dbReference type="GO" id="GO:0005730">
    <property type="term" value="C:nucleolus"/>
    <property type="evidence" value="ECO:0007669"/>
    <property type="project" value="UniProtKB-SubCell"/>
</dbReference>
<keyword evidence="6" id="KW-0690">Ribosome biogenesis</keyword>
<evidence type="ECO:0000259" key="7">
    <source>
        <dbReference type="Pfam" id="PF17777"/>
    </source>
</evidence>
<proteinExistence type="inferred from homology"/>
<dbReference type="GO" id="GO:0030687">
    <property type="term" value="C:preribosome, large subunit precursor"/>
    <property type="evidence" value="ECO:0007669"/>
    <property type="project" value="TreeGrafter"/>
</dbReference>
<evidence type="ECO:0000313" key="8">
    <source>
        <dbReference type="Proteomes" id="UP000095282"/>
    </source>
</evidence>
<reference evidence="9" key="1">
    <citation type="submission" date="2016-11" db="UniProtKB">
        <authorList>
            <consortium name="WormBaseParasite"/>
        </authorList>
    </citation>
    <scope>IDENTIFICATION</scope>
</reference>
<evidence type="ECO:0000313" key="9">
    <source>
        <dbReference type="WBParaSite" id="Csp11.Scaffold629.g12157.t1"/>
    </source>
</evidence>
<dbReference type="Pfam" id="PF17777">
    <property type="entry name" value="RL10P_insert"/>
    <property type="match status" value="1"/>
</dbReference>
<evidence type="ECO:0000256" key="4">
    <source>
        <dbReference type="ARBA" id="ARBA00022490"/>
    </source>
</evidence>
<dbReference type="eggNOG" id="KOG0816">
    <property type="taxonomic scope" value="Eukaryota"/>
</dbReference>
<dbReference type="PANTHER" id="PTHR45841:SF1">
    <property type="entry name" value="MRNA TURNOVER PROTEIN 4 HOMOLOG"/>
    <property type="match status" value="1"/>
</dbReference>
<comment type="function">
    <text evidence="1 6">Component of the ribosome assembly machinery. Nuclear paralog of the ribosomal protein P0, it binds pre-60S subunits at an early stage of assembly in the nucleolus, and is replaced by P0 in cytoplasmic pre-60S subunits and mature 80S ribosomes.</text>
</comment>
<comment type="subunit">
    <text evidence="3 6">Associates with the pre-60S ribosomal particle.</text>
</comment>
<dbReference type="InterPro" id="IPR043141">
    <property type="entry name" value="Ribosomal_uL10-like_sf"/>
</dbReference>
<dbReference type="PANTHER" id="PTHR45841">
    <property type="entry name" value="MRNA TURNOVER PROTEIN 4 MRTO4"/>
    <property type="match status" value="1"/>
</dbReference>
<dbReference type="GO" id="GO:0003723">
    <property type="term" value="F:RNA binding"/>
    <property type="evidence" value="ECO:0007669"/>
    <property type="project" value="TreeGrafter"/>
</dbReference>
<dbReference type="WBParaSite" id="Csp11.Scaffold629.g12157.t1">
    <property type="protein sequence ID" value="Csp11.Scaffold629.g12157.t1"/>
    <property type="gene ID" value="Csp11.Scaffold629.g12157"/>
</dbReference>